<dbReference type="AlphaFoldDB" id="A0AAD5SJ13"/>
<evidence type="ECO:0000313" key="3">
    <source>
        <dbReference type="EMBL" id="KAJ3054375.1"/>
    </source>
</evidence>
<feature type="transmembrane region" description="Helical" evidence="2">
    <location>
        <begin position="20"/>
        <end position="44"/>
    </location>
</feature>
<reference evidence="3" key="1">
    <citation type="submission" date="2020-05" db="EMBL/GenBank/DDBJ databases">
        <title>Phylogenomic resolution of chytrid fungi.</title>
        <authorList>
            <person name="Stajich J.E."/>
            <person name="Amses K."/>
            <person name="Simmons R."/>
            <person name="Seto K."/>
            <person name="Myers J."/>
            <person name="Bonds A."/>
            <person name="Quandt C.A."/>
            <person name="Barry K."/>
            <person name="Liu P."/>
            <person name="Grigoriev I."/>
            <person name="Longcore J.E."/>
            <person name="James T.Y."/>
        </authorList>
    </citation>
    <scope>NUCLEOTIDE SEQUENCE</scope>
    <source>
        <strain evidence="3">JEL0318</strain>
    </source>
</reference>
<evidence type="ECO:0000256" key="2">
    <source>
        <dbReference type="SAM" id="Phobius"/>
    </source>
</evidence>
<feature type="region of interest" description="Disordered" evidence="1">
    <location>
        <begin position="287"/>
        <end position="336"/>
    </location>
</feature>
<comment type="caution">
    <text evidence="3">The sequence shown here is derived from an EMBL/GenBank/DDBJ whole genome shotgun (WGS) entry which is preliminary data.</text>
</comment>
<keyword evidence="2" id="KW-1133">Transmembrane helix</keyword>
<feature type="transmembrane region" description="Helical" evidence="2">
    <location>
        <begin position="56"/>
        <end position="75"/>
    </location>
</feature>
<name>A0AAD5SJ13_9FUNG</name>
<accession>A0AAD5SJ13</accession>
<evidence type="ECO:0000313" key="4">
    <source>
        <dbReference type="Proteomes" id="UP001212841"/>
    </source>
</evidence>
<organism evidence="3 4">
    <name type="scientific">Rhizophlyctis rosea</name>
    <dbReference type="NCBI Taxonomy" id="64517"/>
    <lineage>
        <taxon>Eukaryota</taxon>
        <taxon>Fungi</taxon>
        <taxon>Fungi incertae sedis</taxon>
        <taxon>Chytridiomycota</taxon>
        <taxon>Chytridiomycota incertae sedis</taxon>
        <taxon>Chytridiomycetes</taxon>
        <taxon>Rhizophlyctidales</taxon>
        <taxon>Rhizophlyctidaceae</taxon>
        <taxon>Rhizophlyctis</taxon>
    </lineage>
</organism>
<protein>
    <submittedName>
        <fullName evidence="3">Uncharacterized protein</fullName>
    </submittedName>
</protein>
<dbReference type="EMBL" id="JADGJD010000141">
    <property type="protein sequence ID" value="KAJ3054375.1"/>
    <property type="molecule type" value="Genomic_DNA"/>
</dbReference>
<gene>
    <name evidence="3" type="ORF">HK097_001984</name>
</gene>
<feature type="transmembrane region" description="Helical" evidence="2">
    <location>
        <begin position="119"/>
        <end position="141"/>
    </location>
</feature>
<feature type="compositionally biased region" description="Low complexity" evidence="1">
    <location>
        <begin position="287"/>
        <end position="298"/>
    </location>
</feature>
<dbReference type="Proteomes" id="UP001212841">
    <property type="component" value="Unassembled WGS sequence"/>
</dbReference>
<keyword evidence="2" id="KW-0812">Transmembrane</keyword>
<feature type="transmembrane region" description="Helical" evidence="2">
    <location>
        <begin position="220"/>
        <end position="241"/>
    </location>
</feature>
<sequence length="336" mass="35808">MEAQGIDQLSHLNHAATVAGAAWVVAFMCVVVSLVRIVPGTVFYRWGGGLSWRNGFLAWSAIHGIVMLGNTYHGIVSREGNAGSTTLGLLTGMLHLHGYLVASILRFSKALLSPSRRKWFCIIWSSIITIWTVALIIYALVNVWKDPNDADKIITVFAGLTYTFLCLFYPLVYIGVGLYSFTLPLWRIDQTIAGLSSGGGSSKKTEENRTFEHLIRLNNLCMLVGAAAIVLALVCKFVMSADDAVRIVLQNSTFDLLTLIALFAELIYEYASQLAQLSSPSLSNQQSPAGSYGAAAGSNPVSGHSGGKGQGAVGVSAGGTRVAKSVGEGDETEEGA</sequence>
<evidence type="ECO:0000256" key="1">
    <source>
        <dbReference type="SAM" id="MobiDB-lite"/>
    </source>
</evidence>
<feature type="transmembrane region" description="Helical" evidence="2">
    <location>
        <begin position="153"/>
        <end position="179"/>
    </location>
</feature>
<proteinExistence type="predicted"/>
<feature type="transmembrane region" description="Helical" evidence="2">
    <location>
        <begin position="87"/>
        <end position="107"/>
    </location>
</feature>
<keyword evidence="2" id="KW-0472">Membrane</keyword>
<keyword evidence="4" id="KW-1185">Reference proteome</keyword>